<reference evidence="4" key="1">
    <citation type="submission" date="2016-06" db="EMBL/GenBank/DDBJ databases">
        <title>Parallel loss of symbiosis genes in relatives of nitrogen-fixing non-legume Parasponia.</title>
        <authorList>
            <person name="Van Velzen R."/>
            <person name="Holmer R."/>
            <person name="Bu F."/>
            <person name="Rutten L."/>
            <person name="Van Zeijl A."/>
            <person name="Liu W."/>
            <person name="Santuari L."/>
            <person name="Cao Q."/>
            <person name="Sharma T."/>
            <person name="Shen D."/>
            <person name="Roswanjaya Y."/>
            <person name="Wardhani T."/>
            <person name="Kalhor M.S."/>
            <person name="Jansen J."/>
            <person name="Van den Hoogen J."/>
            <person name="Gungor B."/>
            <person name="Hartog M."/>
            <person name="Hontelez J."/>
            <person name="Verver J."/>
            <person name="Yang W.-C."/>
            <person name="Schijlen E."/>
            <person name="Repin R."/>
            <person name="Schilthuizen M."/>
            <person name="Schranz E."/>
            <person name="Heidstra R."/>
            <person name="Miyata K."/>
            <person name="Fedorova E."/>
            <person name="Kohlen W."/>
            <person name="Bisseling T."/>
            <person name="Smit S."/>
            <person name="Geurts R."/>
        </authorList>
    </citation>
    <scope>NUCLEOTIDE SEQUENCE [LARGE SCALE GENOMIC DNA]</scope>
    <source>
        <strain evidence="4">cv. RG33-2</strain>
    </source>
</reference>
<evidence type="ECO:0000259" key="2">
    <source>
        <dbReference type="Pfam" id="PF03070"/>
    </source>
</evidence>
<dbReference type="InParanoid" id="A0A2P5C0Q8"/>
<dbReference type="GO" id="GO:0006772">
    <property type="term" value="P:thiamine metabolic process"/>
    <property type="evidence" value="ECO:0007669"/>
    <property type="project" value="UniProtKB-ARBA"/>
</dbReference>
<dbReference type="PANTHER" id="PTHR43198:SF9">
    <property type="entry name" value="AMINOPYRIMIDINE AMINOHYDROLASE, MITOCHONDRIAL ISOFORM X1-RELATED"/>
    <property type="match status" value="1"/>
</dbReference>
<dbReference type="STRING" id="63057.A0A2P5C0Q8"/>
<dbReference type="InterPro" id="IPR016084">
    <property type="entry name" value="Haem_Oase-like_multi-hlx"/>
</dbReference>
<keyword evidence="1" id="KW-0812">Transmembrane</keyword>
<protein>
    <submittedName>
        <fullName evidence="3">Heme oxygenase</fullName>
    </submittedName>
</protein>
<evidence type="ECO:0000256" key="1">
    <source>
        <dbReference type="SAM" id="Phobius"/>
    </source>
</evidence>
<dbReference type="GO" id="GO:0005829">
    <property type="term" value="C:cytosol"/>
    <property type="evidence" value="ECO:0007669"/>
    <property type="project" value="TreeGrafter"/>
</dbReference>
<keyword evidence="4" id="KW-1185">Reference proteome</keyword>
<evidence type="ECO:0000313" key="4">
    <source>
        <dbReference type="Proteomes" id="UP000237000"/>
    </source>
</evidence>
<name>A0A2P5C0Q8_TREOI</name>
<dbReference type="EMBL" id="JXTC01000430">
    <property type="protein sequence ID" value="PON54599.1"/>
    <property type="molecule type" value="Genomic_DNA"/>
</dbReference>
<dbReference type="PANTHER" id="PTHR43198">
    <property type="entry name" value="BIFUNCTIONAL TH2 PROTEIN"/>
    <property type="match status" value="1"/>
</dbReference>
<sequence length="335" mass="38179">MLTTASGRVEGKQVPSNSTQVAAYIIAAIAPVMRLYAHIADMILTYLQRDATKEPYRKWLEYYRSEEIEDIAQKNEDLLGILCTPLTEEELEITERLCHKAIKLHVEFLASQPMFQRTVVPLFSLQDPNMTQLTIFSNFDMTCSVDHYHAMLGQIAIATSTSSQPPEDLGNEFDVISNQYREGYERCMESISSCAPGKENEFDYDRLKNALEKFVEFEKKTHAKLEESGILKGLSLDGIKKAGQESLILSDGCREFFKMIVKNKNPSLDVHVISYCLSDDLIRSAFSSDLEALNIHSNDLVYNEYSVTTGEIVKKLESPFDKFKTFKKILEEYKE</sequence>
<dbReference type="InterPro" id="IPR004305">
    <property type="entry name" value="Thiaminase-2/PQQC"/>
</dbReference>
<feature type="transmembrane region" description="Helical" evidence="1">
    <location>
        <begin position="21"/>
        <end position="47"/>
    </location>
</feature>
<dbReference type="Pfam" id="PF03070">
    <property type="entry name" value="TENA_THI-4"/>
    <property type="match status" value="1"/>
</dbReference>
<dbReference type="InterPro" id="IPR050967">
    <property type="entry name" value="Thiamine_Salvage_TenA"/>
</dbReference>
<dbReference type="OrthoDB" id="10255128at2759"/>
<comment type="caution">
    <text evidence="3">The sequence shown here is derived from an EMBL/GenBank/DDBJ whole genome shotgun (WGS) entry which is preliminary data.</text>
</comment>
<proteinExistence type="predicted"/>
<organism evidence="3 4">
    <name type="scientific">Trema orientale</name>
    <name type="common">Charcoal tree</name>
    <name type="synonym">Celtis orientalis</name>
    <dbReference type="NCBI Taxonomy" id="63057"/>
    <lineage>
        <taxon>Eukaryota</taxon>
        <taxon>Viridiplantae</taxon>
        <taxon>Streptophyta</taxon>
        <taxon>Embryophyta</taxon>
        <taxon>Tracheophyta</taxon>
        <taxon>Spermatophyta</taxon>
        <taxon>Magnoliopsida</taxon>
        <taxon>eudicotyledons</taxon>
        <taxon>Gunneridae</taxon>
        <taxon>Pentapetalae</taxon>
        <taxon>rosids</taxon>
        <taxon>fabids</taxon>
        <taxon>Rosales</taxon>
        <taxon>Cannabaceae</taxon>
        <taxon>Trema</taxon>
    </lineage>
</organism>
<keyword evidence="1" id="KW-0472">Membrane</keyword>
<dbReference type="SUPFAM" id="SSF48613">
    <property type="entry name" value="Heme oxygenase-like"/>
    <property type="match status" value="1"/>
</dbReference>
<dbReference type="Proteomes" id="UP000237000">
    <property type="component" value="Unassembled WGS sequence"/>
</dbReference>
<evidence type="ECO:0000313" key="3">
    <source>
        <dbReference type="EMBL" id="PON54599.1"/>
    </source>
</evidence>
<feature type="domain" description="Thiaminase-2/PQQC" evidence="2">
    <location>
        <begin position="22"/>
        <end position="111"/>
    </location>
</feature>
<keyword evidence="1" id="KW-1133">Transmembrane helix</keyword>
<dbReference type="Gene3D" id="1.20.910.10">
    <property type="entry name" value="Heme oxygenase-like"/>
    <property type="match status" value="1"/>
</dbReference>
<dbReference type="AlphaFoldDB" id="A0A2P5C0Q8"/>
<accession>A0A2P5C0Q8</accession>
<gene>
    <name evidence="3" type="ORF">TorRG33x02_302140</name>
</gene>